<evidence type="ECO:0000256" key="6">
    <source>
        <dbReference type="SAM" id="MobiDB-lite"/>
    </source>
</evidence>
<dbReference type="SMART" id="SM01156">
    <property type="entry name" value="DUF1716"/>
    <property type="match status" value="1"/>
</dbReference>
<dbReference type="SUPFAM" id="SSF48371">
    <property type="entry name" value="ARM repeat"/>
    <property type="match status" value="1"/>
</dbReference>
<name>A0A4R8Q2K0_COLTR</name>
<dbReference type="Pfam" id="PF08216">
    <property type="entry name" value="CTNNBL"/>
    <property type="match status" value="1"/>
</dbReference>
<organism evidence="8 9">
    <name type="scientific">Colletotrichum trifolii</name>
    <dbReference type="NCBI Taxonomy" id="5466"/>
    <lineage>
        <taxon>Eukaryota</taxon>
        <taxon>Fungi</taxon>
        <taxon>Dikarya</taxon>
        <taxon>Ascomycota</taxon>
        <taxon>Pezizomycotina</taxon>
        <taxon>Sordariomycetes</taxon>
        <taxon>Hypocreomycetidae</taxon>
        <taxon>Glomerellales</taxon>
        <taxon>Glomerellaceae</taxon>
        <taxon>Colletotrichum</taxon>
        <taxon>Colletotrichum orbiculare species complex</taxon>
    </lineage>
</organism>
<dbReference type="GO" id="GO:0010467">
    <property type="term" value="P:gene expression"/>
    <property type="evidence" value="ECO:0007669"/>
    <property type="project" value="UniProtKB-ARBA"/>
</dbReference>
<evidence type="ECO:0000256" key="5">
    <source>
        <dbReference type="ARBA" id="ARBA00023242"/>
    </source>
</evidence>
<dbReference type="GO" id="GO:0005681">
    <property type="term" value="C:spliceosomal complex"/>
    <property type="evidence" value="ECO:0007669"/>
    <property type="project" value="TreeGrafter"/>
</dbReference>
<dbReference type="PANTHER" id="PTHR14978">
    <property type="entry name" value="BETA-CATENIN-LIKE PROTEIN 1 NUCLEAR ASSOCIATED PROTEIN"/>
    <property type="match status" value="1"/>
</dbReference>
<evidence type="ECO:0000256" key="3">
    <source>
        <dbReference type="ARBA" id="ARBA00022737"/>
    </source>
</evidence>
<dbReference type="Gene3D" id="1.25.10.10">
    <property type="entry name" value="Leucine-rich Repeat Variant"/>
    <property type="match status" value="1"/>
</dbReference>
<evidence type="ECO:0000313" key="8">
    <source>
        <dbReference type="EMBL" id="TDZ32482.1"/>
    </source>
</evidence>
<dbReference type="PANTHER" id="PTHR14978:SF0">
    <property type="entry name" value="BETA-CATENIN-LIKE PROTEIN 1"/>
    <property type="match status" value="1"/>
</dbReference>
<keyword evidence="3" id="KW-0677">Repeat</keyword>
<comment type="caution">
    <text evidence="8">The sequence shown here is derived from an EMBL/GenBank/DDBJ whole genome shotgun (WGS) entry which is preliminary data.</text>
</comment>
<feature type="compositionally biased region" description="Basic residues" evidence="6">
    <location>
        <begin position="30"/>
        <end position="41"/>
    </location>
</feature>
<dbReference type="AlphaFoldDB" id="A0A4R8Q2K0"/>
<comment type="subcellular location">
    <subcellularLocation>
        <location evidence="1">Nucleus</location>
    </subcellularLocation>
</comment>
<evidence type="ECO:0000256" key="1">
    <source>
        <dbReference type="ARBA" id="ARBA00004123"/>
    </source>
</evidence>
<feature type="compositionally biased region" description="Basic and acidic residues" evidence="6">
    <location>
        <begin position="17"/>
        <end position="27"/>
    </location>
</feature>
<evidence type="ECO:0000256" key="2">
    <source>
        <dbReference type="ARBA" id="ARBA00022553"/>
    </source>
</evidence>
<evidence type="ECO:0000256" key="4">
    <source>
        <dbReference type="ARBA" id="ARBA00023054"/>
    </source>
</evidence>
<feature type="compositionally biased region" description="Polar residues" evidence="6">
    <location>
        <begin position="1"/>
        <end position="14"/>
    </location>
</feature>
<dbReference type="STRING" id="5466.A0A4R8Q2K0"/>
<dbReference type="FunFam" id="1.25.10.10:FF:001136">
    <property type="entry name" value="Beta-catenin-like protein 1"/>
    <property type="match status" value="1"/>
</dbReference>
<accession>A0A4R8Q2K0</accession>
<keyword evidence="4" id="KW-0175">Coiled coil</keyword>
<reference evidence="8 9" key="1">
    <citation type="submission" date="2018-12" db="EMBL/GenBank/DDBJ databases">
        <title>Genome sequence and assembly of Colletotrichum trifolii.</title>
        <authorList>
            <person name="Gan P."/>
            <person name="Shirasu K."/>
        </authorList>
    </citation>
    <scope>NUCLEOTIDE SEQUENCE [LARGE SCALE GENOMIC DNA]</scope>
    <source>
        <strain evidence="8 9">543-2</strain>
    </source>
</reference>
<keyword evidence="5" id="KW-0539">Nucleus</keyword>
<keyword evidence="9" id="KW-1185">Reference proteome</keyword>
<evidence type="ECO:0000313" key="9">
    <source>
        <dbReference type="Proteomes" id="UP000295703"/>
    </source>
</evidence>
<dbReference type="EMBL" id="RYZW01000526">
    <property type="protein sequence ID" value="TDZ32482.1"/>
    <property type="molecule type" value="Genomic_DNA"/>
</dbReference>
<feature type="region of interest" description="Disordered" evidence="6">
    <location>
        <begin position="1"/>
        <end position="81"/>
    </location>
</feature>
<dbReference type="Proteomes" id="UP000295703">
    <property type="component" value="Unassembled WGS sequence"/>
</dbReference>
<evidence type="ECO:0000259" key="7">
    <source>
        <dbReference type="SMART" id="SM01156"/>
    </source>
</evidence>
<keyword evidence="2" id="KW-0597">Phosphoprotein</keyword>
<sequence>MISNNNPLKCSPTSGKRKFEAARDPNGIHKSAKLSRHKAAGRHPQPNIGISVTGHDGDDEPAWLDLPPGAAERDEYGSEPPMDDDEGRFFGGGITEQESYVLDYVGDHEEVSTLPDKINAAWLRKTAINFEKRITKNAEARVKFSDEPPRFIESEADLDAAIKDFSVLAEHPELYPQFVKLGLVESLVGLLAHDNTDIAIDVLEIIGELTDEDVYASDADWDLLADAFLRADLISLLVSNFSRLNEADETDRNGVYHALGIIENLISKIENAEKVCSDTELLNWLLGRAQRTETPVTQNKQYATELLDIIANASPVTRNKLAKQDAVDILLRLVSPYRKSDPEKGSEEEYMENIFNTLTCIVDEHQGNIKFVEAEGIELCLIMLREGKMSKQPALRLLVHSVSGDPSGATCQRVVDTGGLKVLFSLFKKATQHRTIMESLLDIFQSLLQFLPANSAERIRTLAKFVEKDYEKLERLYALRPVYVSRLSTADKNIARERSRMGAPDAELSEGAWYLSRIEEGLYVVRAIDVVLAWVAVEDSGAKRRLRSLLAKDGFDLTAIEATLLDYRRDIDHDQHEQRDLTGMLTTLIDLIL</sequence>
<dbReference type="InterPro" id="IPR039678">
    <property type="entry name" value="CTNNBL1"/>
</dbReference>
<proteinExistence type="predicted"/>
<gene>
    <name evidence="8" type="ORF">CTRI78_v011766</name>
</gene>
<feature type="domain" description="Beta-catenin-like protein 1 N-terminal" evidence="7">
    <location>
        <begin position="95"/>
        <end position="203"/>
    </location>
</feature>
<dbReference type="InterPro" id="IPR016024">
    <property type="entry name" value="ARM-type_fold"/>
</dbReference>
<dbReference type="InterPro" id="IPR013180">
    <property type="entry name" value="CTNNBL1_N"/>
</dbReference>
<protein>
    <submittedName>
        <fullName evidence="8">Beta-catenin-like protein 1-like protein</fullName>
    </submittedName>
</protein>
<dbReference type="InterPro" id="IPR011989">
    <property type="entry name" value="ARM-like"/>
</dbReference>